<evidence type="ECO:0000313" key="2">
    <source>
        <dbReference type="EMBL" id="EFG07266.1"/>
    </source>
</evidence>
<dbReference type="EMBL" id="CM000913">
    <property type="protein sequence ID" value="EFG07266.1"/>
    <property type="molecule type" value="Genomic_DNA"/>
</dbReference>
<protein>
    <submittedName>
        <fullName evidence="2">Uncharacterized protein</fullName>
    </submittedName>
</protein>
<feature type="region of interest" description="Disordered" evidence="1">
    <location>
        <begin position="27"/>
        <end position="58"/>
    </location>
</feature>
<name>E2Q6E2_STRCL</name>
<gene>
    <name evidence="2" type="ORF">SCLAV_2193</name>
</gene>
<feature type="compositionally biased region" description="Pro residues" evidence="1">
    <location>
        <begin position="27"/>
        <end position="45"/>
    </location>
</feature>
<evidence type="ECO:0000313" key="3">
    <source>
        <dbReference type="Proteomes" id="UP000002357"/>
    </source>
</evidence>
<accession>E2Q6E2</accession>
<organism evidence="2 3">
    <name type="scientific">Streptomyces clavuligerus</name>
    <dbReference type="NCBI Taxonomy" id="1901"/>
    <lineage>
        <taxon>Bacteria</taxon>
        <taxon>Bacillati</taxon>
        <taxon>Actinomycetota</taxon>
        <taxon>Actinomycetes</taxon>
        <taxon>Kitasatosporales</taxon>
        <taxon>Streptomycetaceae</taxon>
        <taxon>Streptomyces</taxon>
    </lineage>
</organism>
<keyword evidence="3" id="KW-1185">Reference proteome</keyword>
<reference evidence="2 3" key="1">
    <citation type="journal article" date="2010" name="Genome Biol. Evol.">
        <title>The sequence of a 1.8-mb bacterial linear plasmid reveals a rich evolutionary reservoir of secondary metabolic pathways.</title>
        <authorList>
            <person name="Medema M.H."/>
            <person name="Trefzer A."/>
            <person name="Kovalchuk A."/>
            <person name="van den Berg M."/>
            <person name="Mueller U."/>
            <person name="Heijne W."/>
            <person name="Wu L."/>
            <person name="Alam M.T."/>
            <person name="Ronning C.M."/>
            <person name="Nierman W.C."/>
            <person name="Bovenberg R.A.L."/>
            <person name="Breitling R."/>
            <person name="Takano E."/>
        </authorList>
    </citation>
    <scope>NUCLEOTIDE SEQUENCE [LARGE SCALE GENOMIC DNA]</scope>
    <source>
        <strain evidence="3">ATCC 27064 / DSM 738 / JCM 4710 / NBRC 13307 / NCIMB 12785 / NRRL 3585 / VKM Ac-602</strain>
    </source>
</reference>
<dbReference type="Proteomes" id="UP000002357">
    <property type="component" value="Chromosome"/>
</dbReference>
<evidence type="ECO:0000256" key="1">
    <source>
        <dbReference type="SAM" id="MobiDB-lite"/>
    </source>
</evidence>
<dbReference type="AlphaFoldDB" id="E2Q6E2"/>
<proteinExistence type="predicted"/>
<sequence length="58" mass="6428">MTLRQPYRMDPDFNPFDFGPCGCPEPDCPLKPRPIPQDPSPPAPKGFPCDEPENPSTS</sequence>